<dbReference type="AlphaFoldDB" id="A0A2H0BIA0"/>
<keyword evidence="1" id="KW-1133">Transmembrane helix</keyword>
<reference evidence="2 3" key="1">
    <citation type="submission" date="2017-09" db="EMBL/GenBank/DDBJ databases">
        <title>Depth-based differentiation of microbial function through sediment-hosted aquifers and enrichment of novel symbionts in the deep terrestrial subsurface.</title>
        <authorList>
            <person name="Probst A.J."/>
            <person name="Ladd B."/>
            <person name="Jarett J.K."/>
            <person name="Geller-Mcgrath D.E."/>
            <person name="Sieber C.M."/>
            <person name="Emerson J.B."/>
            <person name="Anantharaman K."/>
            <person name="Thomas B.C."/>
            <person name="Malmstrom R."/>
            <person name="Stieglmeier M."/>
            <person name="Klingl A."/>
            <person name="Woyke T."/>
            <person name="Ryan C.M."/>
            <person name="Banfield J.F."/>
        </authorList>
    </citation>
    <scope>NUCLEOTIDE SEQUENCE [LARGE SCALE GENOMIC DNA]</scope>
    <source>
        <strain evidence="2">CG22_combo_CG10-13_8_21_14_all_39_10</strain>
    </source>
</reference>
<protein>
    <recommendedName>
        <fullName evidence="4">LytR/CpsA/Psr regulator C-terminal domain-containing protein</fullName>
    </recommendedName>
</protein>
<dbReference type="EMBL" id="PCSW01000105">
    <property type="protein sequence ID" value="PIP57371.1"/>
    <property type="molecule type" value="Genomic_DNA"/>
</dbReference>
<comment type="caution">
    <text evidence="2">The sequence shown here is derived from an EMBL/GenBank/DDBJ whole genome shotgun (WGS) entry which is preliminary data.</text>
</comment>
<keyword evidence="1" id="KW-0812">Transmembrane</keyword>
<sequence>MKRRVARRRKKENRGWLKWIIVGVGLLLVLIAAVFFLRTKYWNSKGKLAVVIDRGQDVVIYLYDSKADSQTDVVIPGNTQVLAAYGLGTWKLGSLWKLGSDEKIGGSLITRTISMNLGLPVFVWWDNLSVGDKLRISLFSLFNRGSKDTIFLSETGSLKKTVFLDGENGYLVNKDVPEEVSSLFSDQEEFGSFLKAKITDSTGSYGVANKVGRIIETMGIKVASISKDSGFESDCKVSGKNKELIRKVALILGCSQRETKDSTSFDLEIYLGNHQY</sequence>
<evidence type="ECO:0008006" key="4">
    <source>
        <dbReference type="Google" id="ProtNLM"/>
    </source>
</evidence>
<name>A0A2H0BIA0_9BACT</name>
<dbReference type="Proteomes" id="UP000229847">
    <property type="component" value="Unassembled WGS sequence"/>
</dbReference>
<accession>A0A2H0BIA0</accession>
<gene>
    <name evidence="2" type="ORF">COX03_03500</name>
</gene>
<evidence type="ECO:0000313" key="3">
    <source>
        <dbReference type="Proteomes" id="UP000229847"/>
    </source>
</evidence>
<organism evidence="2 3">
    <name type="scientific">Candidatus Woesebacteria bacterium CG22_combo_CG10-13_8_21_14_all_39_10</name>
    <dbReference type="NCBI Taxonomy" id="1975059"/>
    <lineage>
        <taxon>Bacteria</taxon>
        <taxon>Candidatus Woeseibacteriota</taxon>
    </lineage>
</organism>
<evidence type="ECO:0000256" key="1">
    <source>
        <dbReference type="SAM" id="Phobius"/>
    </source>
</evidence>
<feature type="transmembrane region" description="Helical" evidence="1">
    <location>
        <begin position="16"/>
        <end position="37"/>
    </location>
</feature>
<proteinExistence type="predicted"/>
<evidence type="ECO:0000313" key="2">
    <source>
        <dbReference type="EMBL" id="PIP57371.1"/>
    </source>
</evidence>
<keyword evidence="1" id="KW-0472">Membrane</keyword>